<protein>
    <recommendedName>
        <fullName evidence="1">KIB1-4 beta-propeller domain-containing protein</fullName>
    </recommendedName>
</protein>
<keyword evidence="3" id="KW-1185">Reference proteome</keyword>
<organism evidence="2 3">
    <name type="scientific">Ficus carica</name>
    <name type="common">Common fig</name>
    <dbReference type="NCBI Taxonomy" id="3494"/>
    <lineage>
        <taxon>Eukaryota</taxon>
        <taxon>Viridiplantae</taxon>
        <taxon>Streptophyta</taxon>
        <taxon>Embryophyta</taxon>
        <taxon>Tracheophyta</taxon>
        <taxon>Spermatophyta</taxon>
        <taxon>Magnoliopsida</taxon>
        <taxon>eudicotyledons</taxon>
        <taxon>Gunneridae</taxon>
        <taxon>Pentapetalae</taxon>
        <taxon>rosids</taxon>
        <taxon>fabids</taxon>
        <taxon>Rosales</taxon>
        <taxon>Moraceae</taxon>
        <taxon>Ficeae</taxon>
        <taxon>Ficus</taxon>
    </lineage>
</organism>
<evidence type="ECO:0000313" key="2">
    <source>
        <dbReference type="EMBL" id="GMN41016.1"/>
    </source>
</evidence>
<comment type="caution">
    <text evidence="2">The sequence shown here is derived from an EMBL/GenBank/DDBJ whole genome shotgun (WGS) entry which is preliminary data.</text>
</comment>
<dbReference type="EMBL" id="BTGU01000012">
    <property type="protein sequence ID" value="GMN41016.1"/>
    <property type="molecule type" value="Genomic_DNA"/>
</dbReference>
<name>A0AA88AIM9_FICCA</name>
<evidence type="ECO:0000259" key="1">
    <source>
        <dbReference type="Pfam" id="PF03478"/>
    </source>
</evidence>
<gene>
    <name evidence="2" type="ORF">TIFTF001_010240</name>
</gene>
<dbReference type="PANTHER" id="PTHR44259:SF114">
    <property type="entry name" value="OS06G0707300 PROTEIN"/>
    <property type="match status" value="1"/>
</dbReference>
<feature type="domain" description="KIB1-4 beta-propeller" evidence="1">
    <location>
        <begin position="3"/>
        <end position="134"/>
    </location>
</feature>
<proteinExistence type="predicted"/>
<dbReference type="InterPro" id="IPR005174">
    <property type="entry name" value="KIB1-4_b-propeller"/>
</dbReference>
<dbReference type="AlphaFoldDB" id="A0AA88AIM9"/>
<accession>A0AA88AIM9</accession>
<evidence type="ECO:0000313" key="3">
    <source>
        <dbReference type="Proteomes" id="UP001187192"/>
    </source>
</evidence>
<dbReference type="InterPro" id="IPR050942">
    <property type="entry name" value="F-box_BR-signaling"/>
</dbReference>
<sequence>MSCMHDILQHNNQIYVSISGDGELVSFDVTNSCNPIVKLVASGIPRKRFRQCDVERYLVESSEGELLQVERYMRRQKKDEGRETKMFRIFRLDFDATKWIEIESLGGDSLFLGDNSSISVLASNFTGCQSNSIYEYNTRVLHGKGRKK</sequence>
<reference evidence="2" key="1">
    <citation type="submission" date="2023-07" db="EMBL/GenBank/DDBJ databases">
        <title>draft genome sequence of fig (Ficus carica).</title>
        <authorList>
            <person name="Takahashi T."/>
            <person name="Nishimura K."/>
        </authorList>
    </citation>
    <scope>NUCLEOTIDE SEQUENCE</scope>
</reference>
<dbReference type="PANTHER" id="PTHR44259">
    <property type="entry name" value="OS07G0183000 PROTEIN-RELATED"/>
    <property type="match status" value="1"/>
</dbReference>
<dbReference type="Pfam" id="PF03478">
    <property type="entry name" value="Beta-prop_KIB1-4"/>
    <property type="match status" value="1"/>
</dbReference>
<dbReference type="Proteomes" id="UP001187192">
    <property type="component" value="Unassembled WGS sequence"/>
</dbReference>